<dbReference type="Proteomes" id="UP000078512">
    <property type="component" value="Unassembled WGS sequence"/>
</dbReference>
<dbReference type="InterPro" id="IPR019775">
    <property type="entry name" value="WD40_repeat_CS"/>
</dbReference>
<dbReference type="PRINTS" id="PR00320">
    <property type="entry name" value="GPROTEINBRPT"/>
</dbReference>
<evidence type="ECO:0000256" key="1">
    <source>
        <dbReference type="ARBA" id="ARBA00022574"/>
    </source>
</evidence>
<dbReference type="InterPro" id="IPR020472">
    <property type="entry name" value="WD40_PAC1"/>
</dbReference>
<reference evidence="4 5" key="1">
    <citation type="submission" date="2016-05" db="EMBL/GenBank/DDBJ databases">
        <title>Genome sequencing reveals origins of a unique bacterial endosymbiosis in the earliest lineages of terrestrial Fungi.</title>
        <authorList>
            <consortium name="DOE Joint Genome Institute"/>
            <person name="Uehling J."/>
            <person name="Gryganskyi A."/>
            <person name="Hameed K."/>
            <person name="Tschaplinski T."/>
            <person name="Misztal P."/>
            <person name="Wu S."/>
            <person name="Desiro A."/>
            <person name="Vande Pol N."/>
            <person name="Du Z.-Y."/>
            <person name="Zienkiewicz A."/>
            <person name="Zienkiewicz K."/>
            <person name="Morin E."/>
            <person name="Tisserant E."/>
            <person name="Splivallo R."/>
            <person name="Hainaut M."/>
            <person name="Henrissat B."/>
            <person name="Ohm R."/>
            <person name="Kuo A."/>
            <person name="Yan J."/>
            <person name="Lipzen A."/>
            <person name="Nolan M."/>
            <person name="Labutti K."/>
            <person name="Barry K."/>
            <person name="Goldstein A."/>
            <person name="Labbe J."/>
            <person name="Schadt C."/>
            <person name="Tuskan G."/>
            <person name="Grigoriev I."/>
            <person name="Martin F."/>
            <person name="Vilgalys R."/>
            <person name="Bonito G."/>
        </authorList>
    </citation>
    <scope>NUCLEOTIDE SEQUENCE [LARGE SCALE GENOMIC DNA]</scope>
    <source>
        <strain evidence="4 5">AG-77</strain>
    </source>
</reference>
<evidence type="ECO:0000256" key="2">
    <source>
        <dbReference type="ARBA" id="ARBA00022737"/>
    </source>
</evidence>
<dbReference type="PANTHER" id="PTHR44129">
    <property type="entry name" value="WD REPEAT-CONTAINING PROTEIN POP1"/>
    <property type="match status" value="1"/>
</dbReference>
<evidence type="ECO:0000313" key="4">
    <source>
        <dbReference type="EMBL" id="OAQ32687.1"/>
    </source>
</evidence>
<protein>
    <submittedName>
        <fullName evidence="4">WD40 repeat-like protein</fullName>
    </submittedName>
</protein>
<dbReference type="InterPro" id="IPR011047">
    <property type="entry name" value="Quinoprotein_ADH-like_sf"/>
</dbReference>
<organism evidence="4 5">
    <name type="scientific">Linnemannia elongata AG-77</name>
    <dbReference type="NCBI Taxonomy" id="1314771"/>
    <lineage>
        <taxon>Eukaryota</taxon>
        <taxon>Fungi</taxon>
        <taxon>Fungi incertae sedis</taxon>
        <taxon>Mucoromycota</taxon>
        <taxon>Mortierellomycotina</taxon>
        <taxon>Mortierellomycetes</taxon>
        <taxon>Mortierellales</taxon>
        <taxon>Mortierellaceae</taxon>
        <taxon>Linnemannia</taxon>
    </lineage>
</organism>
<dbReference type="InterPro" id="IPR015943">
    <property type="entry name" value="WD40/YVTN_repeat-like_dom_sf"/>
</dbReference>
<evidence type="ECO:0000256" key="3">
    <source>
        <dbReference type="PROSITE-ProRule" id="PRU00221"/>
    </source>
</evidence>
<keyword evidence="2" id="KW-0677">Repeat</keyword>
<evidence type="ECO:0000313" key="5">
    <source>
        <dbReference type="Proteomes" id="UP000078512"/>
    </source>
</evidence>
<dbReference type="SMART" id="SM00320">
    <property type="entry name" value="WD40"/>
    <property type="match status" value="9"/>
</dbReference>
<gene>
    <name evidence="4" type="ORF">K457DRAFT_58167</name>
</gene>
<feature type="repeat" description="WD" evidence="3">
    <location>
        <begin position="204"/>
        <end position="245"/>
    </location>
</feature>
<sequence>VKVVAFSPDGKLFAVVLFNGLATYDTMTWTRVRKHKVQSEVLSIAFSPNNRHLALGNRYGACRLLDINCETLLVMEGHTRDVKSVAFSPCGKQIASASEDSTIRLWNSESGACLFVLNGHENPVLSVAYSADGRRLVSGSIDETIRVWDPKTGTPESDWVIPHVGHSRLAISADGRQFALFVSVSKDKLVRLWDPSSGQLISRLSGHNDQITTCTFSPNGQQIASGDGGGIIRLWEVNTNRSSSATHQLTASIRTVAYSHDGLGIFSIHDDNTMQSWDSSTGASGSIPSSPVFDVYSVALSPNGQLFASSCKNGNIQLLNVRTGVPDVKLEGHTDRVHSVAYSPCGKWILSGSRDKTARLWSGEVDRWSCVAVVSGYSGVVTSVAWNPVVPLEFVTGSDDGSVRVW</sequence>
<dbReference type="CDD" id="cd00200">
    <property type="entry name" value="WD40"/>
    <property type="match status" value="1"/>
</dbReference>
<accession>A0A197K4W1</accession>
<dbReference type="InterPro" id="IPR050349">
    <property type="entry name" value="WD_LIS1/nudF_dynein_reg"/>
</dbReference>
<dbReference type="EMBL" id="KV442024">
    <property type="protein sequence ID" value="OAQ32687.1"/>
    <property type="molecule type" value="Genomic_DNA"/>
</dbReference>
<dbReference type="PROSITE" id="PS50294">
    <property type="entry name" value="WD_REPEATS_REGION"/>
    <property type="match status" value="5"/>
</dbReference>
<feature type="repeat" description="WD" evidence="3">
    <location>
        <begin position="374"/>
        <end position="406"/>
    </location>
</feature>
<dbReference type="PROSITE" id="PS50082">
    <property type="entry name" value="WD_REPEATS_2"/>
    <property type="match status" value="6"/>
</dbReference>
<feature type="repeat" description="WD" evidence="3">
    <location>
        <begin position="330"/>
        <end position="362"/>
    </location>
</feature>
<dbReference type="Pfam" id="PF00400">
    <property type="entry name" value="WD40"/>
    <property type="match status" value="7"/>
</dbReference>
<feature type="repeat" description="WD" evidence="3">
    <location>
        <begin position="75"/>
        <end position="116"/>
    </location>
</feature>
<dbReference type="STRING" id="1314771.A0A197K4W1"/>
<keyword evidence="5" id="KW-1185">Reference proteome</keyword>
<dbReference type="Gene3D" id="2.130.10.10">
    <property type="entry name" value="YVTN repeat-like/Quinoprotein amine dehydrogenase"/>
    <property type="match status" value="3"/>
</dbReference>
<keyword evidence="1 3" id="KW-0853">WD repeat</keyword>
<name>A0A197K4W1_9FUNG</name>
<feature type="repeat" description="WD" evidence="3">
    <location>
        <begin position="117"/>
        <end position="158"/>
    </location>
</feature>
<dbReference type="PROSITE" id="PS00678">
    <property type="entry name" value="WD_REPEATS_1"/>
    <property type="match status" value="1"/>
</dbReference>
<feature type="repeat" description="WD" evidence="3">
    <location>
        <begin position="180"/>
        <end position="203"/>
    </location>
</feature>
<feature type="non-terminal residue" evidence="4">
    <location>
        <position position="406"/>
    </location>
</feature>
<feature type="non-terminal residue" evidence="4">
    <location>
        <position position="1"/>
    </location>
</feature>
<dbReference type="OrthoDB" id="674604at2759"/>
<dbReference type="InterPro" id="IPR001680">
    <property type="entry name" value="WD40_rpt"/>
</dbReference>
<dbReference type="SUPFAM" id="SSF50998">
    <property type="entry name" value="Quinoprotein alcohol dehydrogenase-like"/>
    <property type="match status" value="1"/>
</dbReference>
<dbReference type="AlphaFoldDB" id="A0A197K4W1"/>
<proteinExistence type="predicted"/>